<reference evidence="2" key="1">
    <citation type="journal article" date="2021" name="bioRxiv">
        <title>Whole Genome Assembly and Annotation of Northern Wild Rice, Zizania palustris L., Supports a Whole Genome Duplication in the Zizania Genus.</title>
        <authorList>
            <person name="Haas M."/>
            <person name="Kono T."/>
            <person name="Macchietto M."/>
            <person name="Millas R."/>
            <person name="McGilp L."/>
            <person name="Shao M."/>
            <person name="Duquette J."/>
            <person name="Hirsch C.N."/>
            <person name="Kimball J."/>
        </authorList>
    </citation>
    <scope>NUCLEOTIDE SEQUENCE</scope>
    <source>
        <tissue evidence="2">Fresh leaf tissue</tissue>
    </source>
</reference>
<feature type="compositionally biased region" description="Pro residues" evidence="1">
    <location>
        <begin position="86"/>
        <end position="102"/>
    </location>
</feature>
<accession>A0A8J5WQL5</accession>
<name>A0A8J5WQL5_ZIZPA</name>
<feature type="region of interest" description="Disordered" evidence="1">
    <location>
        <begin position="1"/>
        <end position="50"/>
    </location>
</feature>
<feature type="compositionally biased region" description="Basic residues" evidence="1">
    <location>
        <begin position="1"/>
        <end position="18"/>
    </location>
</feature>
<dbReference type="Proteomes" id="UP000729402">
    <property type="component" value="Unassembled WGS sequence"/>
</dbReference>
<keyword evidence="3" id="KW-1185">Reference proteome</keyword>
<gene>
    <name evidence="2" type="ORF">GUJ93_ZPchr0013g35133</name>
</gene>
<feature type="compositionally biased region" description="Low complexity" evidence="1">
    <location>
        <begin position="22"/>
        <end position="38"/>
    </location>
</feature>
<reference evidence="2" key="2">
    <citation type="submission" date="2021-02" db="EMBL/GenBank/DDBJ databases">
        <authorList>
            <person name="Kimball J.A."/>
            <person name="Haas M.W."/>
            <person name="Macchietto M."/>
            <person name="Kono T."/>
            <person name="Duquette J."/>
            <person name="Shao M."/>
        </authorList>
    </citation>
    <scope>NUCLEOTIDE SEQUENCE</scope>
    <source>
        <tissue evidence="2">Fresh leaf tissue</tissue>
    </source>
</reference>
<dbReference type="OrthoDB" id="1933201at2759"/>
<sequence>MPHHRAPPHPRPPSHHPPPHLSPASAVRRLARLPASAPLTPPRLALPPTTRLSPASAVRCLSRLPASAPLTPPDLALPPTTRLPASRPPPRSTASPASPPPHLSRLPTATAYRLFSEFSPIRFNPSHRRTPRRRRWPASEGWRSTPSTPTSFSLLFYMHSVSKERKEFLSLVNKEVTAVGINTEWGLLMASISEDSGEETPLQPYLLSETSPGLRELREELKDLRGDGIGFDIWM</sequence>
<organism evidence="2 3">
    <name type="scientific">Zizania palustris</name>
    <name type="common">Northern wild rice</name>
    <dbReference type="NCBI Taxonomy" id="103762"/>
    <lineage>
        <taxon>Eukaryota</taxon>
        <taxon>Viridiplantae</taxon>
        <taxon>Streptophyta</taxon>
        <taxon>Embryophyta</taxon>
        <taxon>Tracheophyta</taxon>
        <taxon>Spermatophyta</taxon>
        <taxon>Magnoliopsida</taxon>
        <taxon>Liliopsida</taxon>
        <taxon>Poales</taxon>
        <taxon>Poaceae</taxon>
        <taxon>BOP clade</taxon>
        <taxon>Oryzoideae</taxon>
        <taxon>Oryzeae</taxon>
        <taxon>Zizaniinae</taxon>
        <taxon>Zizania</taxon>
    </lineage>
</organism>
<evidence type="ECO:0000313" key="2">
    <source>
        <dbReference type="EMBL" id="KAG8095750.1"/>
    </source>
</evidence>
<dbReference type="AlphaFoldDB" id="A0A8J5WQL5"/>
<feature type="region of interest" description="Disordered" evidence="1">
    <location>
        <begin position="65"/>
        <end position="105"/>
    </location>
</feature>
<protein>
    <submittedName>
        <fullName evidence="2">Uncharacterized protein</fullName>
    </submittedName>
</protein>
<dbReference type="EMBL" id="JAAALK010000079">
    <property type="protein sequence ID" value="KAG8095750.1"/>
    <property type="molecule type" value="Genomic_DNA"/>
</dbReference>
<evidence type="ECO:0000256" key="1">
    <source>
        <dbReference type="SAM" id="MobiDB-lite"/>
    </source>
</evidence>
<comment type="caution">
    <text evidence="2">The sequence shown here is derived from an EMBL/GenBank/DDBJ whole genome shotgun (WGS) entry which is preliminary data.</text>
</comment>
<proteinExistence type="predicted"/>
<evidence type="ECO:0000313" key="3">
    <source>
        <dbReference type="Proteomes" id="UP000729402"/>
    </source>
</evidence>